<organism evidence="1 2">
    <name type="scientific">Parelaphostrongylus tenuis</name>
    <name type="common">Meningeal worm</name>
    <dbReference type="NCBI Taxonomy" id="148309"/>
    <lineage>
        <taxon>Eukaryota</taxon>
        <taxon>Metazoa</taxon>
        <taxon>Ecdysozoa</taxon>
        <taxon>Nematoda</taxon>
        <taxon>Chromadorea</taxon>
        <taxon>Rhabditida</taxon>
        <taxon>Rhabditina</taxon>
        <taxon>Rhabditomorpha</taxon>
        <taxon>Strongyloidea</taxon>
        <taxon>Metastrongylidae</taxon>
        <taxon>Parelaphostrongylus</taxon>
    </lineage>
</organism>
<comment type="caution">
    <text evidence="1">The sequence shown here is derived from an EMBL/GenBank/DDBJ whole genome shotgun (WGS) entry which is preliminary data.</text>
</comment>
<evidence type="ECO:0000313" key="2">
    <source>
        <dbReference type="Proteomes" id="UP001196413"/>
    </source>
</evidence>
<evidence type="ECO:0000313" key="1">
    <source>
        <dbReference type="EMBL" id="KAJ1366836.1"/>
    </source>
</evidence>
<accession>A0AAD5QZY3</accession>
<gene>
    <name evidence="1" type="ORF">KIN20_027613</name>
</gene>
<protein>
    <submittedName>
        <fullName evidence="1">Uncharacterized protein</fullName>
    </submittedName>
</protein>
<sequence>MQTTTCGEDQKRLSKGVTAMNNLLNDINNICEKEKIIYDAFSYCGSSFLKFDMMSKIVNNWQLVKMLANDLCNFSTNDLTALFNPFDAMIMRWGERPSGWPTNNIFDGDSMKLPFANVREFAM</sequence>
<dbReference type="Proteomes" id="UP001196413">
    <property type="component" value="Unassembled WGS sequence"/>
</dbReference>
<dbReference type="AlphaFoldDB" id="A0AAD5QZY3"/>
<reference evidence="1" key="1">
    <citation type="submission" date="2021-06" db="EMBL/GenBank/DDBJ databases">
        <title>Parelaphostrongylus tenuis whole genome reference sequence.</title>
        <authorList>
            <person name="Garwood T.J."/>
            <person name="Larsen P.A."/>
            <person name="Fountain-Jones N.M."/>
            <person name="Garbe J.R."/>
            <person name="Macchietto M.G."/>
            <person name="Kania S.A."/>
            <person name="Gerhold R.W."/>
            <person name="Richards J.E."/>
            <person name="Wolf T.M."/>
        </authorList>
    </citation>
    <scope>NUCLEOTIDE SEQUENCE</scope>
    <source>
        <strain evidence="1">MNPRO001-30</strain>
        <tissue evidence="1">Meninges</tissue>
    </source>
</reference>
<proteinExistence type="predicted"/>
<keyword evidence="2" id="KW-1185">Reference proteome</keyword>
<dbReference type="EMBL" id="JAHQIW010005678">
    <property type="protein sequence ID" value="KAJ1366836.1"/>
    <property type="molecule type" value="Genomic_DNA"/>
</dbReference>
<name>A0AAD5QZY3_PARTN</name>